<sequence>MIFLHDKFPFQYLALNSRPEVAGAWFVWRGFDFEIQEQKQKRIGRIPPYLFLPFPRVFPPNPHAKKLFE</sequence>
<dbReference type="EMBL" id="MGIQ01000023">
    <property type="protein sequence ID" value="OGM90340.1"/>
    <property type="molecule type" value="Genomic_DNA"/>
</dbReference>
<evidence type="ECO:0000313" key="2">
    <source>
        <dbReference type="Proteomes" id="UP000178798"/>
    </source>
</evidence>
<gene>
    <name evidence="1" type="ORF">A2999_00010</name>
</gene>
<reference evidence="1 2" key="1">
    <citation type="journal article" date="2016" name="Nat. Commun.">
        <title>Thousands of microbial genomes shed light on interconnected biogeochemical processes in an aquifer system.</title>
        <authorList>
            <person name="Anantharaman K."/>
            <person name="Brown C.T."/>
            <person name="Hug L.A."/>
            <person name="Sharon I."/>
            <person name="Castelle C.J."/>
            <person name="Probst A.J."/>
            <person name="Thomas B.C."/>
            <person name="Singh A."/>
            <person name="Wilkins M.J."/>
            <person name="Karaoz U."/>
            <person name="Brodie E.L."/>
            <person name="Williams K.H."/>
            <person name="Hubbard S.S."/>
            <person name="Banfield J.F."/>
        </authorList>
    </citation>
    <scope>NUCLEOTIDE SEQUENCE [LARGE SCALE GENOMIC DNA]</scope>
</reference>
<proteinExistence type="predicted"/>
<comment type="caution">
    <text evidence="1">The sequence shown here is derived from an EMBL/GenBank/DDBJ whole genome shotgun (WGS) entry which is preliminary data.</text>
</comment>
<evidence type="ECO:0000313" key="1">
    <source>
        <dbReference type="EMBL" id="OGM90340.1"/>
    </source>
</evidence>
<dbReference type="STRING" id="1802556.A2999_00010"/>
<dbReference type="Proteomes" id="UP000178798">
    <property type="component" value="Unassembled WGS sequence"/>
</dbReference>
<protein>
    <submittedName>
        <fullName evidence="1">Uncharacterized protein</fullName>
    </submittedName>
</protein>
<dbReference type="AlphaFoldDB" id="A0A1F8DNZ7"/>
<organism evidence="1 2">
    <name type="scientific">Candidatus Wolfebacteria bacterium RIFCSPLOWO2_01_FULL_38_11</name>
    <dbReference type="NCBI Taxonomy" id="1802556"/>
    <lineage>
        <taxon>Bacteria</taxon>
        <taxon>Candidatus Wolfeibacteriota</taxon>
    </lineage>
</organism>
<accession>A0A1F8DNZ7</accession>
<name>A0A1F8DNZ7_9BACT</name>